<evidence type="ECO:0000259" key="8">
    <source>
        <dbReference type="PROSITE" id="PS50110"/>
    </source>
</evidence>
<dbReference type="Gene3D" id="6.10.250.690">
    <property type="match status" value="1"/>
</dbReference>
<dbReference type="SMART" id="SM00448">
    <property type="entry name" value="REC"/>
    <property type="match status" value="1"/>
</dbReference>
<sequence>MKKYVLLVEDEPDLNQTVAFNLDSEGYSVESAFNGKEALKLIEEKTPDLILLDLMLPDMSGLEICRILRSSKKTKNTPIMMVTAKGEEIDRIVGFELGADDYIVKPFSIREFMLRVAAMLKRSGDKINNDEEKIIFGSLEIDIAAHRVKLKDKEVPLTAKEFSLLHYLVERIGRVSTRDALLDDVWGYNCEVTTRTVDTHVKRLRAKLSDVGNNIETVRGVGYRFNSAS</sequence>
<evidence type="ECO:0000256" key="7">
    <source>
        <dbReference type="PROSITE-ProRule" id="PRU01091"/>
    </source>
</evidence>
<organism evidence="10">
    <name type="scientific">uncultured bacterium MedeBAC49C08</name>
    <dbReference type="NCBI Taxonomy" id="332274"/>
    <lineage>
        <taxon>Bacteria</taxon>
        <taxon>environmental samples</taxon>
    </lineage>
</organism>
<feature type="DNA-binding region" description="OmpR/PhoB-type" evidence="7">
    <location>
        <begin position="131"/>
        <end position="227"/>
    </location>
</feature>
<evidence type="ECO:0000256" key="4">
    <source>
        <dbReference type="ARBA" id="ARBA00023125"/>
    </source>
</evidence>
<dbReference type="GO" id="GO:0006355">
    <property type="term" value="P:regulation of DNA-templated transcription"/>
    <property type="evidence" value="ECO:0007669"/>
    <property type="project" value="InterPro"/>
</dbReference>
<dbReference type="PROSITE" id="PS51755">
    <property type="entry name" value="OMPR_PHOB"/>
    <property type="match status" value="1"/>
</dbReference>
<dbReference type="InterPro" id="IPR039420">
    <property type="entry name" value="WalR-like"/>
</dbReference>
<evidence type="ECO:0000256" key="6">
    <source>
        <dbReference type="PROSITE-ProRule" id="PRU00169"/>
    </source>
</evidence>
<evidence type="ECO:0000259" key="9">
    <source>
        <dbReference type="PROSITE" id="PS51755"/>
    </source>
</evidence>
<dbReference type="EMBL" id="DQ077554">
    <property type="protein sequence ID" value="AAY82630.1"/>
    <property type="molecule type" value="Genomic_DNA"/>
</dbReference>
<dbReference type="GO" id="GO:0000156">
    <property type="term" value="F:phosphorelay response regulator activity"/>
    <property type="evidence" value="ECO:0007669"/>
    <property type="project" value="TreeGrafter"/>
</dbReference>
<dbReference type="PANTHER" id="PTHR48111">
    <property type="entry name" value="REGULATOR OF RPOS"/>
    <property type="match status" value="1"/>
</dbReference>
<dbReference type="InterPro" id="IPR016032">
    <property type="entry name" value="Sig_transdc_resp-reg_C-effctor"/>
</dbReference>
<dbReference type="FunFam" id="1.10.10.10:FF:000018">
    <property type="entry name" value="DNA-binding response regulator ResD"/>
    <property type="match status" value="1"/>
</dbReference>
<dbReference type="PROSITE" id="PS50110">
    <property type="entry name" value="RESPONSE_REGULATORY"/>
    <property type="match status" value="1"/>
</dbReference>
<dbReference type="Gene3D" id="1.10.10.10">
    <property type="entry name" value="Winged helix-like DNA-binding domain superfamily/Winged helix DNA-binding domain"/>
    <property type="match status" value="1"/>
</dbReference>
<dbReference type="CDD" id="cd00383">
    <property type="entry name" value="trans_reg_C"/>
    <property type="match status" value="1"/>
</dbReference>
<dbReference type="AlphaFoldDB" id="Q4PK77"/>
<protein>
    <submittedName>
        <fullName evidence="10">Predicted response regulator</fullName>
    </submittedName>
</protein>
<dbReference type="SUPFAM" id="SSF52172">
    <property type="entry name" value="CheY-like"/>
    <property type="match status" value="1"/>
</dbReference>
<name>Q4PK77_9BACT</name>
<proteinExistence type="predicted"/>
<dbReference type="InterPro" id="IPR001789">
    <property type="entry name" value="Sig_transdc_resp-reg_receiver"/>
</dbReference>
<keyword evidence="5" id="KW-0804">Transcription</keyword>
<feature type="modified residue" description="4-aspartylphosphate" evidence="6">
    <location>
        <position position="53"/>
    </location>
</feature>
<dbReference type="GO" id="GO:0005829">
    <property type="term" value="C:cytosol"/>
    <property type="evidence" value="ECO:0007669"/>
    <property type="project" value="TreeGrafter"/>
</dbReference>
<dbReference type="SUPFAM" id="SSF46894">
    <property type="entry name" value="C-terminal effector domain of the bipartite response regulators"/>
    <property type="match status" value="1"/>
</dbReference>
<evidence type="ECO:0000256" key="2">
    <source>
        <dbReference type="ARBA" id="ARBA00023012"/>
    </source>
</evidence>
<evidence type="ECO:0000313" key="10">
    <source>
        <dbReference type="EMBL" id="AAY82630.1"/>
    </source>
</evidence>
<feature type="domain" description="OmpR/PhoB-type" evidence="9">
    <location>
        <begin position="131"/>
        <end position="227"/>
    </location>
</feature>
<evidence type="ECO:0000256" key="1">
    <source>
        <dbReference type="ARBA" id="ARBA00022553"/>
    </source>
</evidence>
<accession>Q4PK77</accession>
<dbReference type="PANTHER" id="PTHR48111:SF21">
    <property type="entry name" value="DNA-BINDING DUAL MASTER TRANSCRIPTIONAL REGULATOR RPAA"/>
    <property type="match status" value="1"/>
</dbReference>
<dbReference type="InterPro" id="IPR011006">
    <property type="entry name" value="CheY-like_superfamily"/>
</dbReference>
<dbReference type="GO" id="GO:0000976">
    <property type="term" value="F:transcription cis-regulatory region binding"/>
    <property type="evidence" value="ECO:0007669"/>
    <property type="project" value="TreeGrafter"/>
</dbReference>
<keyword evidence="2" id="KW-0902">Two-component regulatory system</keyword>
<keyword evidence="1 6" id="KW-0597">Phosphoprotein</keyword>
<evidence type="ECO:0000256" key="5">
    <source>
        <dbReference type="ARBA" id="ARBA00023163"/>
    </source>
</evidence>
<keyword evidence="3" id="KW-0805">Transcription regulation</keyword>
<dbReference type="InterPro" id="IPR036388">
    <property type="entry name" value="WH-like_DNA-bd_sf"/>
</dbReference>
<dbReference type="Pfam" id="PF00486">
    <property type="entry name" value="Trans_reg_C"/>
    <property type="match status" value="1"/>
</dbReference>
<feature type="domain" description="Response regulatory" evidence="8">
    <location>
        <begin position="4"/>
        <end position="120"/>
    </location>
</feature>
<dbReference type="Pfam" id="PF00072">
    <property type="entry name" value="Response_reg"/>
    <property type="match status" value="1"/>
</dbReference>
<dbReference type="FunFam" id="3.40.50.2300:FF:000001">
    <property type="entry name" value="DNA-binding response regulator PhoB"/>
    <property type="match status" value="1"/>
</dbReference>
<dbReference type="SMART" id="SM00862">
    <property type="entry name" value="Trans_reg_C"/>
    <property type="match status" value="1"/>
</dbReference>
<keyword evidence="4 7" id="KW-0238">DNA-binding</keyword>
<dbReference type="Gene3D" id="3.40.50.2300">
    <property type="match status" value="1"/>
</dbReference>
<reference evidence="10" key="1">
    <citation type="journal article" date="2005" name="PLoS Biol.">
        <title>New insights into metabolic properties of marine bacteria encoding proteorhodopsins.</title>
        <authorList>
            <person name="Sabehi G."/>
            <person name="Loy A."/>
            <person name="Jung K.H."/>
            <person name="Partha R."/>
            <person name="Spudich J.L."/>
            <person name="Isaacson T."/>
            <person name="Hirschberg J."/>
            <person name="Wagner M."/>
            <person name="Beja O."/>
        </authorList>
    </citation>
    <scope>NUCLEOTIDE SEQUENCE</scope>
</reference>
<dbReference type="GO" id="GO:0032993">
    <property type="term" value="C:protein-DNA complex"/>
    <property type="evidence" value="ECO:0007669"/>
    <property type="project" value="TreeGrafter"/>
</dbReference>
<evidence type="ECO:0000256" key="3">
    <source>
        <dbReference type="ARBA" id="ARBA00023015"/>
    </source>
</evidence>
<dbReference type="InterPro" id="IPR001867">
    <property type="entry name" value="OmpR/PhoB-type_DNA-bd"/>
</dbReference>